<dbReference type="RefSeq" id="WP_251510731.1">
    <property type="nucleotide sequence ID" value="NZ_JAMBON010000001.1"/>
</dbReference>
<dbReference type="InterPro" id="IPR002545">
    <property type="entry name" value="CheW-lke_dom"/>
</dbReference>
<dbReference type="InterPro" id="IPR036061">
    <property type="entry name" value="CheW-like_dom_sf"/>
</dbReference>
<dbReference type="PANTHER" id="PTHR22617:SF23">
    <property type="entry name" value="CHEMOTAXIS PROTEIN CHEW"/>
    <property type="match status" value="1"/>
</dbReference>
<name>A0ABW4HQS7_9BACI</name>
<dbReference type="Proteomes" id="UP001597221">
    <property type="component" value="Unassembled WGS sequence"/>
</dbReference>
<dbReference type="PANTHER" id="PTHR22617">
    <property type="entry name" value="CHEMOTAXIS SENSOR HISTIDINE KINASE-RELATED"/>
    <property type="match status" value="1"/>
</dbReference>
<evidence type="ECO:0000259" key="1">
    <source>
        <dbReference type="PROSITE" id="PS50851"/>
    </source>
</evidence>
<comment type="caution">
    <text evidence="2">The sequence shown here is derived from an EMBL/GenBank/DDBJ whole genome shotgun (WGS) entry which is preliminary data.</text>
</comment>
<dbReference type="SUPFAM" id="SSF50341">
    <property type="entry name" value="CheW-like"/>
    <property type="match status" value="1"/>
</dbReference>
<evidence type="ECO:0000313" key="3">
    <source>
        <dbReference type="Proteomes" id="UP001597221"/>
    </source>
</evidence>
<organism evidence="2 3">
    <name type="scientific">Oceanobacillus luteolus</name>
    <dbReference type="NCBI Taxonomy" id="1274358"/>
    <lineage>
        <taxon>Bacteria</taxon>
        <taxon>Bacillati</taxon>
        <taxon>Bacillota</taxon>
        <taxon>Bacilli</taxon>
        <taxon>Bacillales</taxon>
        <taxon>Bacillaceae</taxon>
        <taxon>Oceanobacillus</taxon>
    </lineage>
</organism>
<dbReference type="CDD" id="cd00732">
    <property type="entry name" value="CheW"/>
    <property type="match status" value="1"/>
</dbReference>
<dbReference type="Pfam" id="PF01584">
    <property type="entry name" value="CheW"/>
    <property type="match status" value="1"/>
</dbReference>
<dbReference type="EMBL" id="JBHUDE010000040">
    <property type="protein sequence ID" value="MFD1607711.1"/>
    <property type="molecule type" value="Genomic_DNA"/>
</dbReference>
<dbReference type="SMART" id="SM00260">
    <property type="entry name" value="CheW"/>
    <property type="match status" value="1"/>
</dbReference>
<dbReference type="PROSITE" id="PS50851">
    <property type="entry name" value="CHEW"/>
    <property type="match status" value="1"/>
</dbReference>
<reference evidence="3" key="1">
    <citation type="journal article" date="2019" name="Int. J. Syst. Evol. Microbiol.">
        <title>The Global Catalogue of Microorganisms (GCM) 10K type strain sequencing project: providing services to taxonomists for standard genome sequencing and annotation.</title>
        <authorList>
            <consortium name="The Broad Institute Genomics Platform"/>
            <consortium name="The Broad Institute Genome Sequencing Center for Infectious Disease"/>
            <person name="Wu L."/>
            <person name="Ma J."/>
        </authorList>
    </citation>
    <scope>NUCLEOTIDE SEQUENCE [LARGE SCALE GENOMIC DNA]</scope>
    <source>
        <strain evidence="3">CGMCC 1.12376</strain>
    </source>
</reference>
<accession>A0ABW4HQS7</accession>
<proteinExistence type="predicted"/>
<dbReference type="Gene3D" id="2.30.30.40">
    <property type="entry name" value="SH3 Domains"/>
    <property type="match status" value="1"/>
</dbReference>
<dbReference type="Gene3D" id="2.40.50.180">
    <property type="entry name" value="CheA-289, Domain 4"/>
    <property type="match status" value="1"/>
</dbReference>
<keyword evidence="3" id="KW-1185">Reference proteome</keyword>
<evidence type="ECO:0000313" key="2">
    <source>
        <dbReference type="EMBL" id="MFD1607711.1"/>
    </source>
</evidence>
<protein>
    <submittedName>
        <fullName evidence="2">Chemotaxis protein CheW</fullName>
    </submittedName>
</protein>
<dbReference type="InterPro" id="IPR039315">
    <property type="entry name" value="CheW"/>
</dbReference>
<gene>
    <name evidence="2" type="ORF">ACFSBH_08600</name>
</gene>
<sequence>MEDTLLENQKVIVFQLQNEEYALPVEYVGAIERMHPITRVPQTASFVKGVINLRGVVIPIIDLRLRFGIAEKEVSEEQRMIIVSVNGVEVGIIVDAASDVIDLPVDSIEPNPEVVGSAAVDYIDGVVKINDRLIILLNLEKVLISEQHQLTVKAEG</sequence>
<feature type="domain" description="CheW-like" evidence="1">
    <location>
        <begin position="8"/>
        <end position="148"/>
    </location>
</feature>